<dbReference type="CDD" id="cd00609">
    <property type="entry name" value="AAT_like"/>
    <property type="match status" value="1"/>
</dbReference>
<keyword evidence="5" id="KW-0804">Transcription</keyword>
<evidence type="ECO:0000259" key="6">
    <source>
        <dbReference type="PROSITE" id="PS50949"/>
    </source>
</evidence>
<name>A0ABV7W6I8_9BURK</name>
<dbReference type="InterPro" id="IPR036388">
    <property type="entry name" value="WH-like_DNA-bd_sf"/>
</dbReference>
<comment type="similarity">
    <text evidence="1">In the C-terminal section; belongs to the class-I pyridoxal-phosphate-dependent aminotransferase family.</text>
</comment>
<dbReference type="InterPro" id="IPR015422">
    <property type="entry name" value="PyrdxlP-dep_Trfase_small"/>
</dbReference>
<dbReference type="CDD" id="cd07377">
    <property type="entry name" value="WHTH_GntR"/>
    <property type="match status" value="1"/>
</dbReference>
<protein>
    <submittedName>
        <fullName evidence="7">PLP-dependent aminotransferase family protein</fullName>
    </submittedName>
</protein>
<dbReference type="PANTHER" id="PTHR46577:SF2">
    <property type="entry name" value="TRANSCRIPTIONAL REGULATORY PROTEIN"/>
    <property type="match status" value="1"/>
</dbReference>
<evidence type="ECO:0000256" key="3">
    <source>
        <dbReference type="ARBA" id="ARBA00023015"/>
    </source>
</evidence>
<dbReference type="Gene3D" id="3.90.1150.10">
    <property type="entry name" value="Aspartate Aminotransferase, domain 1"/>
    <property type="match status" value="1"/>
</dbReference>
<keyword evidence="8" id="KW-1185">Reference proteome</keyword>
<dbReference type="PROSITE" id="PS50949">
    <property type="entry name" value="HTH_GNTR"/>
    <property type="match status" value="1"/>
</dbReference>
<organism evidence="7 8">
    <name type="scientific">Hydrogenophaga luteola</name>
    <dbReference type="NCBI Taxonomy" id="1591122"/>
    <lineage>
        <taxon>Bacteria</taxon>
        <taxon>Pseudomonadati</taxon>
        <taxon>Pseudomonadota</taxon>
        <taxon>Betaproteobacteria</taxon>
        <taxon>Burkholderiales</taxon>
        <taxon>Comamonadaceae</taxon>
        <taxon>Hydrogenophaga</taxon>
    </lineage>
</organism>
<reference evidence="8" key="1">
    <citation type="journal article" date="2019" name="Int. J. Syst. Evol. Microbiol.">
        <title>The Global Catalogue of Microorganisms (GCM) 10K type strain sequencing project: providing services to taxonomists for standard genome sequencing and annotation.</title>
        <authorList>
            <consortium name="The Broad Institute Genomics Platform"/>
            <consortium name="The Broad Institute Genome Sequencing Center for Infectious Disease"/>
            <person name="Wu L."/>
            <person name="Ma J."/>
        </authorList>
    </citation>
    <scope>NUCLEOTIDE SEQUENCE [LARGE SCALE GENOMIC DNA]</scope>
    <source>
        <strain evidence="8">KCTC 42501</strain>
    </source>
</reference>
<dbReference type="PANTHER" id="PTHR46577">
    <property type="entry name" value="HTH-TYPE TRANSCRIPTIONAL REGULATORY PROTEIN GABR"/>
    <property type="match status" value="1"/>
</dbReference>
<comment type="caution">
    <text evidence="7">The sequence shown here is derived from an EMBL/GenBank/DDBJ whole genome shotgun (WGS) entry which is preliminary data.</text>
</comment>
<dbReference type="InterPro" id="IPR015421">
    <property type="entry name" value="PyrdxlP-dep_Trfase_major"/>
</dbReference>
<dbReference type="SUPFAM" id="SSF46785">
    <property type="entry name" value="Winged helix' DNA-binding domain"/>
    <property type="match status" value="1"/>
</dbReference>
<dbReference type="Gene3D" id="1.10.10.10">
    <property type="entry name" value="Winged helix-like DNA-binding domain superfamily/Winged helix DNA-binding domain"/>
    <property type="match status" value="1"/>
</dbReference>
<dbReference type="EMBL" id="JBHRXX010000007">
    <property type="protein sequence ID" value="MFC3685370.1"/>
    <property type="molecule type" value="Genomic_DNA"/>
</dbReference>
<dbReference type="SUPFAM" id="SSF53383">
    <property type="entry name" value="PLP-dependent transferases"/>
    <property type="match status" value="1"/>
</dbReference>
<keyword evidence="4" id="KW-0238">DNA-binding</keyword>
<keyword evidence="7" id="KW-0032">Aminotransferase</keyword>
<dbReference type="InterPro" id="IPR051446">
    <property type="entry name" value="HTH_trans_reg/aminotransferase"/>
</dbReference>
<gene>
    <name evidence="7" type="ORF">ACFOPI_17335</name>
</gene>
<evidence type="ECO:0000256" key="4">
    <source>
        <dbReference type="ARBA" id="ARBA00023125"/>
    </source>
</evidence>
<evidence type="ECO:0000256" key="1">
    <source>
        <dbReference type="ARBA" id="ARBA00005384"/>
    </source>
</evidence>
<dbReference type="Gene3D" id="3.40.640.10">
    <property type="entry name" value="Type I PLP-dependent aspartate aminotransferase-like (Major domain)"/>
    <property type="match status" value="1"/>
</dbReference>
<dbReference type="InterPro" id="IPR015424">
    <property type="entry name" value="PyrdxlP-dep_Trfase"/>
</dbReference>
<dbReference type="Proteomes" id="UP001595729">
    <property type="component" value="Unassembled WGS sequence"/>
</dbReference>
<dbReference type="GO" id="GO:0008483">
    <property type="term" value="F:transaminase activity"/>
    <property type="evidence" value="ECO:0007669"/>
    <property type="project" value="UniProtKB-KW"/>
</dbReference>
<dbReference type="InterPro" id="IPR000524">
    <property type="entry name" value="Tscrpt_reg_HTH_GntR"/>
</dbReference>
<accession>A0ABV7W6I8</accession>
<dbReference type="SMART" id="SM00345">
    <property type="entry name" value="HTH_GNTR"/>
    <property type="match status" value="1"/>
</dbReference>
<evidence type="ECO:0000256" key="5">
    <source>
        <dbReference type="ARBA" id="ARBA00023163"/>
    </source>
</evidence>
<evidence type="ECO:0000313" key="7">
    <source>
        <dbReference type="EMBL" id="MFC3685370.1"/>
    </source>
</evidence>
<dbReference type="RefSeq" id="WP_382176468.1">
    <property type="nucleotide sequence ID" value="NZ_JBHRXX010000007.1"/>
</dbReference>
<dbReference type="InterPro" id="IPR036390">
    <property type="entry name" value="WH_DNA-bd_sf"/>
</dbReference>
<keyword evidence="7" id="KW-0808">Transferase</keyword>
<feature type="domain" description="HTH gntR-type" evidence="6">
    <location>
        <begin position="21"/>
        <end position="89"/>
    </location>
</feature>
<keyword evidence="2" id="KW-0663">Pyridoxal phosphate</keyword>
<evidence type="ECO:0000313" key="8">
    <source>
        <dbReference type="Proteomes" id="UP001595729"/>
    </source>
</evidence>
<dbReference type="Pfam" id="PF00155">
    <property type="entry name" value="Aminotran_1_2"/>
    <property type="match status" value="1"/>
</dbReference>
<dbReference type="InterPro" id="IPR004839">
    <property type="entry name" value="Aminotransferase_I/II_large"/>
</dbReference>
<keyword evidence="3" id="KW-0805">Transcription regulation</keyword>
<dbReference type="Pfam" id="PF00392">
    <property type="entry name" value="GntR"/>
    <property type="match status" value="1"/>
</dbReference>
<sequence length="499" mass="54474">MPEPSQPPALRPVPPVPPSDTPLYQQIAQALAQLIHGGTLKAGQRLPSVRETSVAHGVSISTALQAYRQLEEQGLAQARPKAGYFVRRPQRIAQPGLSTPPQRSFLVERQTRSEGFAMLHQPGDRASFGGFAPEQSTLFDEERLRVAIGRASRVHRHSLTEYNKADAGRPALRQAVARRALHLGCALDAAHIVITASCTQAVSLCLRAVTQPGDVVALESPTFFGYLDLIESLGLRVLEIPTHPATGLSLPALELALDTQPVKAVLAAPTLSNPLGSVMPLAAKHKLVKLLAQRGVPLIEDVVFNDLLAGDERRKAAKSFDSEGNVMVCGSFAKTLTPGIRLGWVEAGRWRDSVASHKRLQGAATPVVLEEALADLLNQGSYEAHLRRLTTYMNQRRNEARRLIAHHFPPGTKVSNPPSGDTLWLELSPGFSSMELFRRCAAEGITFGPGEFFTATDRYRNSLRLNFSGPWTTLQMQALARIGEIARQMLQENPEKKRA</sequence>
<proteinExistence type="inferred from homology"/>
<evidence type="ECO:0000256" key="2">
    <source>
        <dbReference type="ARBA" id="ARBA00022898"/>
    </source>
</evidence>